<evidence type="ECO:0000256" key="3">
    <source>
        <dbReference type="ARBA" id="ARBA00022679"/>
    </source>
</evidence>
<dbReference type="EMBL" id="AOHC02000007">
    <property type="protein sequence ID" value="EMY79672.1"/>
    <property type="molecule type" value="Genomic_DNA"/>
</dbReference>
<dbReference type="STRING" id="1218598.LEP1GSC060_0020"/>
<dbReference type="InterPro" id="IPR036097">
    <property type="entry name" value="HisK_dim/P_sf"/>
</dbReference>
<dbReference type="PANTHER" id="PTHR42878">
    <property type="entry name" value="TWO-COMPONENT HISTIDINE KINASE"/>
    <property type="match status" value="1"/>
</dbReference>
<dbReference type="InterPro" id="IPR005467">
    <property type="entry name" value="His_kinase_dom"/>
</dbReference>
<dbReference type="GO" id="GO:0000155">
    <property type="term" value="F:phosphorelay sensor kinase activity"/>
    <property type="evidence" value="ECO:0007669"/>
    <property type="project" value="InterPro"/>
</dbReference>
<dbReference type="RefSeq" id="WP_002993694.1">
    <property type="nucleotide sequence ID" value="NZ_AOHC02000007.1"/>
</dbReference>
<dbReference type="PANTHER" id="PTHR42878:SF15">
    <property type="entry name" value="BACTERIOPHYTOCHROME"/>
    <property type="match status" value="1"/>
</dbReference>
<sequence>MTESEFQVLSHLRTPVGVLDEDLRIIICNSSFVELCSCSHWEELKNRELGEIPPFQNSSLLKEFKNCTLKKTILFRERFLNSLREEVDLKGSLTRQNSGEKELLFLEISDSSSDLNIKTKEKEIAAVISKIHHELQEPIRNQTKFLKLLSDKYSNGLNEKGKEFLRIGLNGAERLWDRINGLLLFLRIEKERNVFKTLSLKEILEESLISLEENLVKAGITVNVEGDFPKIIGNPFLLKELFSNLVTNSIQFRNTNVACKLFVSYFEESKFHLILVRDNGIGVDHSEKNYFIDIFKKYNVSSGPGTGLFFCKRIAELHGGSLEIETDRTSGFGVIVRFPREFKLEQL</sequence>
<keyword evidence="4" id="KW-0418">Kinase</keyword>
<dbReference type="Proteomes" id="UP000012313">
    <property type="component" value="Unassembled WGS sequence"/>
</dbReference>
<accession>N1WQY9</accession>
<dbReference type="SUPFAM" id="SSF55874">
    <property type="entry name" value="ATPase domain of HSP90 chaperone/DNA topoisomerase II/histidine kinase"/>
    <property type="match status" value="1"/>
</dbReference>
<evidence type="ECO:0000313" key="7">
    <source>
        <dbReference type="Proteomes" id="UP000012313"/>
    </source>
</evidence>
<dbReference type="Gene3D" id="1.10.287.130">
    <property type="match status" value="1"/>
</dbReference>
<dbReference type="Gene3D" id="3.30.565.10">
    <property type="entry name" value="Histidine kinase-like ATPase, C-terminal domain"/>
    <property type="match status" value="1"/>
</dbReference>
<evidence type="ECO:0000313" key="6">
    <source>
        <dbReference type="EMBL" id="EMY79672.1"/>
    </source>
</evidence>
<dbReference type="InterPro" id="IPR003594">
    <property type="entry name" value="HATPase_dom"/>
</dbReference>
<dbReference type="PROSITE" id="PS50109">
    <property type="entry name" value="HIS_KIN"/>
    <property type="match status" value="1"/>
</dbReference>
<protein>
    <recommendedName>
        <fullName evidence="2">histidine kinase</fullName>
        <ecNumber evidence="2">2.7.13.3</ecNumber>
    </recommendedName>
</protein>
<dbReference type="InterPro" id="IPR036890">
    <property type="entry name" value="HATPase_C_sf"/>
</dbReference>
<dbReference type="InterPro" id="IPR050351">
    <property type="entry name" value="BphY/WalK/GraS-like"/>
</dbReference>
<keyword evidence="3" id="KW-0808">Transferase</keyword>
<dbReference type="OrthoDB" id="326941at2"/>
<comment type="caution">
    <text evidence="6">The sequence shown here is derived from an EMBL/GenBank/DDBJ whole genome shotgun (WGS) entry which is preliminary data.</text>
</comment>
<keyword evidence="7" id="KW-1185">Reference proteome</keyword>
<proteinExistence type="predicted"/>
<dbReference type="EC" id="2.7.13.3" evidence="2"/>
<dbReference type="SMART" id="SM00387">
    <property type="entry name" value="HATPase_c"/>
    <property type="match status" value="1"/>
</dbReference>
<evidence type="ECO:0000256" key="1">
    <source>
        <dbReference type="ARBA" id="ARBA00000085"/>
    </source>
</evidence>
<reference evidence="6" key="1">
    <citation type="submission" date="2013-03" db="EMBL/GenBank/DDBJ databases">
        <authorList>
            <person name="Harkins D.M."/>
            <person name="Durkin A.S."/>
            <person name="Brinkac L.M."/>
            <person name="Haft D.H."/>
            <person name="Selengut J.D."/>
            <person name="Sanka R."/>
            <person name="DePew J."/>
            <person name="Purushe J."/>
            <person name="Hartskeerl R.A."/>
            <person name="Ahmed A."/>
            <person name="van der Linden H."/>
            <person name="Goris M.G.A."/>
            <person name="Vinetz J.M."/>
            <person name="Sutton G.G."/>
            <person name="Nierman W.C."/>
            <person name="Fouts D.E."/>
        </authorList>
    </citation>
    <scope>NUCLEOTIDE SEQUENCE [LARGE SCALE GENOMIC DNA]</scope>
    <source>
        <strain evidence="6">ICFT</strain>
    </source>
</reference>
<gene>
    <name evidence="6" type="ORF">LEP1GSC060_0020</name>
</gene>
<evidence type="ECO:0000256" key="4">
    <source>
        <dbReference type="ARBA" id="ARBA00022777"/>
    </source>
</evidence>
<dbReference type="PRINTS" id="PR00344">
    <property type="entry name" value="BCTRLSENSOR"/>
</dbReference>
<dbReference type="AlphaFoldDB" id="N1WQY9"/>
<dbReference type="GO" id="GO:0007234">
    <property type="term" value="P:osmosensory signaling via phosphorelay pathway"/>
    <property type="evidence" value="ECO:0007669"/>
    <property type="project" value="TreeGrafter"/>
</dbReference>
<dbReference type="InterPro" id="IPR004358">
    <property type="entry name" value="Sig_transdc_His_kin-like_C"/>
</dbReference>
<name>N1WQY9_9LEPT</name>
<dbReference type="Pfam" id="PF02518">
    <property type="entry name" value="HATPase_c"/>
    <property type="match status" value="1"/>
</dbReference>
<organism evidence="6 7">
    <name type="scientific">Leptospira weilii serovar Ranarum str. ICFT</name>
    <dbReference type="NCBI Taxonomy" id="1218598"/>
    <lineage>
        <taxon>Bacteria</taxon>
        <taxon>Pseudomonadati</taxon>
        <taxon>Spirochaetota</taxon>
        <taxon>Spirochaetia</taxon>
        <taxon>Leptospirales</taxon>
        <taxon>Leptospiraceae</taxon>
        <taxon>Leptospira</taxon>
    </lineage>
</organism>
<dbReference type="SUPFAM" id="SSF47384">
    <property type="entry name" value="Homodimeric domain of signal transducing histidine kinase"/>
    <property type="match status" value="1"/>
</dbReference>
<evidence type="ECO:0000256" key="2">
    <source>
        <dbReference type="ARBA" id="ARBA00012438"/>
    </source>
</evidence>
<evidence type="ECO:0000259" key="5">
    <source>
        <dbReference type="PROSITE" id="PS50109"/>
    </source>
</evidence>
<comment type="catalytic activity">
    <reaction evidence="1">
        <text>ATP + protein L-histidine = ADP + protein N-phospho-L-histidine.</text>
        <dbReference type="EC" id="2.7.13.3"/>
    </reaction>
</comment>
<feature type="domain" description="Histidine kinase" evidence="5">
    <location>
        <begin position="130"/>
        <end position="342"/>
    </location>
</feature>
<dbReference type="GO" id="GO:0000156">
    <property type="term" value="F:phosphorelay response regulator activity"/>
    <property type="evidence" value="ECO:0007669"/>
    <property type="project" value="TreeGrafter"/>
</dbReference>
<dbReference type="GO" id="GO:0030295">
    <property type="term" value="F:protein kinase activator activity"/>
    <property type="evidence" value="ECO:0007669"/>
    <property type="project" value="TreeGrafter"/>
</dbReference>